<dbReference type="InterPro" id="IPR001647">
    <property type="entry name" value="HTH_TetR"/>
</dbReference>
<keyword evidence="7" id="KW-1185">Reference proteome</keyword>
<feature type="domain" description="HTH tetR-type" evidence="5">
    <location>
        <begin position="6"/>
        <end position="66"/>
    </location>
</feature>
<dbReference type="PROSITE" id="PS50977">
    <property type="entry name" value="HTH_TETR_2"/>
    <property type="match status" value="1"/>
</dbReference>
<keyword evidence="3" id="KW-0804">Transcription</keyword>
<dbReference type="PANTHER" id="PTHR30055">
    <property type="entry name" value="HTH-TYPE TRANSCRIPTIONAL REGULATOR RUTR"/>
    <property type="match status" value="1"/>
</dbReference>
<sequence>MGRKRRADKEEIIDAVGLVIRESGLDALSIDAVAKAAGIGKASVLYDFKSKDGLLAAFVERTIRLHHEAVDQLRGRYAQCPDTTMRALLEYLQSPESQDDLCNGMLVAAAASGNESFRTFLQQTFLEKMRVVEAEAAAPNTSLIAFLAIHGLFALEHFAFCPLEGDVRIRILNEIGQLLGTGKPLMPAAEAPLSNPPELSRKSQVSP</sequence>
<dbReference type="GO" id="GO:0003700">
    <property type="term" value="F:DNA-binding transcription factor activity"/>
    <property type="evidence" value="ECO:0007669"/>
    <property type="project" value="TreeGrafter"/>
</dbReference>
<dbReference type="EMBL" id="JANFPI010000001">
    <property type="protein sequence ID" value="MCX8996075.1"/>
    <property type="molecule type" value="Genomic_DNA"/>
</dbReference>
<evidence type="ECO:0000256" key="3">
    <source>
        <dbReference type="ARBA" id="ARBA00023163"/>
    </source>
</evidence>
<dbReference type="PRINTS" id="PR00455">
    <property type="entry name" value="HTHTETR"/>
</dbReference>
<dbReference type="GO" id="GO:0000976">
    <property type="term" value="F:transcription cis-regulatory region binding"/>
    <property type="evidence" value="ECO:0007669"/>
    <property type="project" value="TreeGrafter"/>
</dbReference>
<name>A0AAE3MYP3_9HYPH</name>
<dbReference type="Pfam" id="PF00440">
    <property type="entry name" value="TetR_N"/>
    <property type="match status" value="1"/>
</dbReference>
<dbReference type="InterPro" id="IPR041479">
    <property type="entry name" value="TetR_CgmR_C"/>
</dbReference>
<evidence type="ECO:0000256" key="2">
    <source>
        <dbReference type="ARBA" id="ARBA00023125"/>
    </source>
</evidence>
<gene>
    <name evidence="6" type="ORF">NOF55_03060</name>
</gene>
<dbReference type="AlphaFoldDB" id="A0AAE3MYP3"/>
<accession>A0AAE3MYP3</accession>
<keyword evidence="1" id="KW-0805">Transcription regulation</keyword>
<proteinExistence type="predicted"/>
<protein>
    <submittedName>
        <fullName evidence="6">TetR/AcrR family transcriptional regulator</fullName>
    </submittedName>
</protein>
<dbReference type="SUPFAM" id="SSF46689">
    <property type="entry name" value="Homeodomain-like"/>
    <property type="match status" value="1"/>
</dbReference>
<feature type="DNA-binding region" description="H-T-H motif" evidence="4">
    <location>
        <begin position="29"/>
        <end position="48"/>
    </location>
</feature>
<organism evidence="6 7">
    <name type="scientific">Ectorhizobium quercum</name>
    <dbReference type="NCBI Taxonomy" id="2965071"/>
    <lineage>
        <taxon>Bacteria</taxon>
        <taxon>Pseudomonadati</taxon>
        <taxon>Pseudomonadota</taxon>
        <taxon>Alphaproteobacteria</taxon>
        <taxon>Hyphomicrobiales</taxon>
        <taxon>Rhizobiaceae</taxon>
        <taxon>Ectorhizobium</taxon>
    </lineage>
</organism>
<evidence type="ECO:0000313" key="7">
    <source>
        <dbReference type="Proteomes" id="UP001208771"/>
    </source>
</evidence>
<dbReference type="Proteomes" id="UP001208771">
    <property type="component" value="Unassembled WGS sequence"/>
</dbReference>
<dbReference type="RefSeq" id="WP_306409830.1">
    <property type="nucleotide sequence ID" value="NZ_JANFPI010000001.1"/>
</dbReference>
<dbReference type="InterPro" id="IPR009057">
    <property type="entry name" value="Homeodomain-like_sf"/>
</dbReference>
<evidence type="ECO:0000256" key="1">
    <source>
        <dbReference type="ARBA" id="ARBA00023015"/>
    </source>
</evidence>
<evidence type="ECO:0000259" key="5">
    <source>
        <dbReference type="PROSITE" id="PS50977"/>
    </source>
</evidence>
<dbReference type="Gene3D" id="1.10.357.10">
    <property type="entry name" value="Tetracycline Repressor, domain 2"/>
    <property type="match status" value="1"/>
</dbReference>
<keyword evidence="2 4" id="KW-0238">DNA-binding</keyword>
<dbReference type="Pfam" id="PF17937">
    <property type="entry name" value="TetR_C_28"/>
    <property type="match status" value="1"/>
</dbReference>
<evidence type="ECO:0000256" key="4">
    <source>
        <dbReference type="PROSITE-ProRule" id="PRU00335"/>
    </source>
</evidence>
<reference evidence="6" key="1">
    <citation type="submission" date="2022-07" db="EMBL/GenBank/DDBJ databases">
        <title>Ectorhizobium quercum gen.nov., sp. nov.</title>
        <authorList>
            <person name="Ma T."/>
            <person name="Li Y."/>
        </authorList>
    </citation>
    <scope>NUCLEOTIDE SEQUENCE</scope>
    <source>
        <strain evidence="6">BDR2-2</strain>
    </source>
</reference>
<evidence type="ECO:0000313" key="6">
    <source>
        <dbReference type="EMBL" id="MCX8996075.1"/>
    </source>
</evidence>
<comment type="caution">
    <text evidence="6">The sequence shown here is derived from an EMBL/GenBank/DDBJ whole genome shotgun (WGS) entry which is preliminary data.</text>
</comment>
<dbReference type="InterPro" id="IPR050109">
    <property type="entry name" value="HTH-type_TetR-like_transc_reg"/>
</dbReference>
<dbReference type="PANTHER" id="PTHR30055:SF234">
    <property type="entry name" value="HTH-TYPE TRANSCRIPTIONAL REGULATOR BETI"/>
    <property type="match status" value="1"/>
</dbReference>